<protein>
    <submittedName>
        <fullName evidence="2">Uncharacterized protein</fullName>
    </submittedName>
</protein>
<evidence type="ECO:0000313" key="2">
    <source>
        <dbReference type="EMBL" id="TNN26556.1"/>
    </source>
</evidence>
<dbReference type="Proteomes" id="UP000314294">
    <property type="component" value="Unassembled WGS sequence"/>
</dbReference>
<feature type="region of interest" description="Disordered" evidence="1">
    <location>
        <begin position="86"/>
        <end position="115"/>
    </location>
</feature>
<sequence length="168" mass="18281">MWRRREDTGGEELRKEKLRREEMERDDSVLAIIEGPGTQGIVRDRGGELGLEQLTPPHPSGEAILPGDGEGVMAGERVALPLPLPVASLSPPLRRSKRATAGVHSNPHRLPRSAIGQPREKGVAPVGVAQLQQTCLEVLRQVFSGFVEGLGSVDAESEGNNRRQWDTD</sequence>
<proteinExistence type="predicted"/>
<evidence type="ECO:0000313" key="3">
    <source>
        <dbReference type="Proteomes" id="UP000314294"/>
    </source>
</evidence>
<dbReference type="EMBL" id="SRLO01009994">
    <property type="protein sequence ID" value="TNN26556.1"/>
    <property type="molecule type" value="Genomic_DNA"/>
</dbReference>
<dbReference type="AlphaFoldDB" id="A0A4Z2ECH3"/>
<comment type="caution">
    <text evidence="2">The sequence shown here is derived from an EMBL/GenBank/DDBJ whole genome shotgun (WGS) entry which is preliminary data.</text>
</comment>
<accession>A0A4Z2ECH3</accession>
<name>A0A4Z2ECH3_9TELE</name>
<reference evidence="2 3" key="1">
    <citation type="submission" date="2019-03" db="EMBL/GenBank/DDBJ databases">
        <title>First draft genome of Liparis tanakae, snailfish: a comprehensive survey of snailfish specific genes.</title>
        <authorList>
            <person name="Kim W."/>
            <person name="Song I."/>
            <person name="Jeong J.-H."/>
            <person name="Kim D."/>
            <person name="Kim S."/>
            <person name="Ryu S."/>
            <person name="Song J.Y."/>
            <person name="Lee S.K."/>
        </authorList>
    </citation>
    <scope>NUCLEOTIDE SEQUENCE [LARGE SCALE GENOMIC DNA]</scope>
    <source>
        <tissue evidence="2">Muscle</tissue>
    </source>
</reference>
<gene>
    <name evidence="2" type="ORF">EYF80_063308</name>
</gene>
<organism evidence="2 3">
    <name type="scientific">Liparis tanakae</name>
    <name type="common">Tanaka's snailfish</name>
    <dbReference type="NCBI Taxonomy" id="230148"/>
    <lineage>
        <taxon>Eukaryota</taxon>
        <taxon>Metazoa</taxon>
        <taxon>Chordata</taxon>
        <taxon>Craniata</taxon>
        <taxon>Vertebrata</taxon>
        <taxon>Euteleostomi</taxon>
        <taxon>Actinopterygii</taxon>
        <taxon>Neopterygii</taxon>
        <taxon>Teleostei</taxon>
        <taxon>Neoteleostei</taxon>
        <taxon>Acanthomorphata</taxon>
        <taxon>Eupercaria</taxon>
        <taxon>Perciformes</taxon>
        <taxon>Cottioidei</taxon>
        <taxon>Cottales</taxon>
        <taxon>Liparidae</taxon>
        <taxon>Liparis</taxon>
    </lineage>
</organism>
<evidence type="ECO:0000256" key="1">
    <source>
        <dbReference type="SAM" id="MobiDB-lite"/>
    </source>
</evidence>
<feature type="region of interest" description="Disordered" evidence="1">
    <location>
        <begin position="1"/>
        <end position="24"/>
    </location>
</feature>
<keyword evidence="3" id="KW-1185">Reference proteome</keyword>
<feature type="region of interest" description="Disordered" evidence="1">
    <location>
        <begin position="49"/>
        <end position="70"/>
    </location>
</feature>